<proteinExistence type="predicted"/>
<organism evidence="1 2">
    <name type="scientific">Lutimaribacter degradans</name>
    <dbReference type="NCBI Taxonomy" id="2945989"/>
    <lineage>
        <taxon>Bacteria</taxon>
        <taxon>Pseudomonadati</taxon>
        <taxon>Pseudomonadota</taxon>
        <taxon>Alphaproteobacteria</taxon>
        <taxon>Rhodobacterales</taxon>
        <taxon>Roseobacteraceae</taxon>
        <taxon>Lutimaribacter</taxon>
    </lineage>
</organism>
<name>A0ACC5ZW86_9RHOB</name>
<dbReference type="Proteomes" id="UP001203036">
    <property type="component" value="Unassembled WGS sequence"/>
</dbReference>
<reference evidence="1" key="1">
    <citation type="submission" date="2022-06" db="EMBL/GenBank/DDBJ databases">
        <title>Lutimaribacter sp. EGI FJ00013, a novel bacterium isolated from a salt lake sediment enrichment.</title>
        <authorList>
            <person name="Gao L."/>
            <person name="Fang B.-Z."/>
            <person name="Li W.-J."/>
        </authorList>
    </citation>
    <scope>NUCLEOTIDE SEQUENCE</scope>
    <source>
        <strain evidence="1">EGI FJ00013</strain>
    </source>
</reference>
<gene>
    <name evidence="1" type="ORF">M8744_05830</name>
</gene>
<comment type="caution">
    <text evidence="1">The sequence shown here is derived from an EMBL/GenBank/DDBJ whole genome shotgun (WGS) entry which is preliminary data.</text>
</comment>
<protein>
    <submittedName>
        <fullName evidence="1">Uncharacterized protein</fullName>
    </submittedName>
</protein>
<dbReference type="EMBL" id="JAMQGO010000002">
    <property type="protein sequence ID" value="MCM2561659.1"/>
    <property type="molecule type" value="Genomic_DNA"/>
</dbReference>
<evidence type="ECO:0000313" key="1">
    <source>
        <dbReference type="EMBL" id="MCM2561659.1"/>
    </source>
</evidence>
<evidence type="ECO:0000313" key="2">
    <source>
        <dbReference type="Proteomes" id="UP001203036"/>
    </source>
</evidence>
<accession>A0ACC5ZW86</accession>
<sequence>MSRHDELTQDLEARRARVKEMGGKEKIAARKAAGHMDARERIDHLFDPESFAETGMFATSHRPEMREKSPADGKVCGYGRIDGRPAAIVSCDITTLGASSSLTNVRKMGHLRRTAIRNGMPMIFLNETSGARIPDTMGAQGTGALGQDPEQFIRGREIPYVSACLGPSYGTGTWFTMLSDFVVMRKGACLAVSSPRVTSLAIGEEVQLEELGGWKLHTERTGLVDYAVDSDEEALDLIKRFLSYLPSHAEQLPPAAEPPDETEIDGASITDIVPAERQKVYDVRKLIAAIADPESVFELKPRFGRVATTSLARMGGQVVGFVATNPMFKGGALDPDGCDKITSFLVLCDSFHIPVIMLTDTPGFLIGVEGERRKAPGKIMNFMSALQMCSVPKFSIVTRKSYGQAYLNMGGSRNSDEMAAWTTADVGFMDPNIGVNVVYGVTAESDPQKFEELKAEISRETSAYDLAAIYSAQSVLDPRKTRQWLMSMLSVHSRDREGGFSRRALASWPTTF</sequence>
<keyword evidence="2" id="KW-1185">Reference proteome</keyword>